<proteinExistence type="predicted"/>
<dbReference type="EMBL" id="CP108482">
    <property type="protein sequence ID" value="WUS55095.1"/>
    <property type="molecule type" value="Genomic_DNA"/>
</dbReference>
<evidence type="ECO:0000313" key="3">
    <source>
        <dbReference type="Proteomes" id="UP001432014"/>
    </source>
</evidence>
<sequence length="151" mass="15366">MPASTAPAASAPQAAVPAAAPQAAASAAAGRRLAALLAAPGRYRTRWLRHVARATPGRINQAAVTRVLAEWLWLGGEASEGDILPRALRDRVSRALGGRAISAATLRLFVAAFDMTGADEARLWDLLDGRPEPGADPAAPAAPAAPAPAAP</sequence>
<name>A0ABZ1W2S2_9ACTN</name>
<dbReference type="RefSeq" id="WP_329500331.1">
    <property type="nucleotide sequence ID" value="NZ_CP108460.1"/>
</dbReference>
<evidence type="ECO:0000256" key="1">
    <source>
        <dbReference type="SAM" id="MobiDB-lite"/>
    </source>
</evidence>
<organism evidence="2 3">
    <name type="scientific">Kitasatospora herbaricolor</name>
    <dbReference type="NCBI Taxonomy" id="68217"/>
    <lineage>
        <taxon>Bacteria</taxon>
        <taxon>Bacillati</taxon>
        <taxon>Actinomycetota</taxon>
        <taxon>Actinomycetes</taxon>
        <taxon>Kitasatosporales</taxon>
        <taxon>Streptomycetaceae</taxon>
        <taxon>Kitasatospora</taxon>
    </lineage>
</organism>
<keyword evidence="3" id="KW-1185">Reference proteome</keyword>
<dbReference type="Proteomes" id="UP001432014">
    <property type="component" value="Chromosome"/>
</dbReference>
<accession>A0ABZ1W2S2</accession>
<reference evidence="2 3" key="1">
    <citation type="submission" date="2022-10" db="EMBL/GenBank/DDBJ databases">
        <title>The complete genomes of actinobacterial strains from the NBC collection.</title>
        <authorList>
            <person name="Joergensen T.S."/>
            <person name="Alvarez Arevalo M."/>
            <person name="Sterndorff E.B."/>
            <person name="Faurdal D."/>
            <person name="Vuksanovic O."/>
            <person name="Mourched A.-S."/>
            <person name="Charusanti P."/>
            <person name="Shaw S."/>
            <person name="Blin K."/>
            <person name="Weber T."/>
        </authorList>
    </citation>
    <scope>NUCLEOTIDE SEQUENCE [LARGE SCALE GENOMIC DNA]</scope>
    <source>
        <strain evidence="2 3">NBC_01247</strain>
    </source>
</reference>
<evidence type="ECO:0000313" key="2">
    <source>
        <dbReference type="EMBL" id="WUS55095.1"/>
    </source>
</evidence>
<protein>
    <submittedName>
        <fullName evidence="2">Uncharacterized protein</fullName>
    </submittedName>
</protein>
<gene>
    <name evidence="2" type="ORF">OG469_05940</name>
</gene>
<feature type="region of interest" description="Disordered" evidence="1">
    <location>
        <begin position="127"/>
        <end position="151"/>
    </location>
</feature>